<accession>A0ABV0KSH1</accession>
<dbReference type="EMBL" id="JAMPLM010000056">
    <property type="protein sequence ID" value="MEP1062193.1"/>
    <property type="molecule type" value="Genomic_DNA"/>
</dbReference>
<reference evidence="2 3" key="1">
    <citation type="submission" date="2022-04" db="EMBL/GenBank/DDBJ databases">
        <title>Positive selection, recombination, and allopatry shape intraspecific diversity of widespread and dominant cyanobacteria.</title>
        <authorList>
            <person name="Wei J."/>
            <person name="Shu W."/>
            <person name="Hu C."/>
        </authorList>
    </citation>
    <scope>NUCLEOTIDE SEQUENCE [LARGE SCALE GENOMIC DNA]</scope>
    <source>
        <strain evidence="2 3">AS-A4</strain>
    </source>
</reference>
<feature type="chain" id="PRO_5045767163" evidence="1">
    <location>
        <begin position="23"/>
        <end position="166"/>
    </location>
</feature>
<evidence type="ECO:0000313" key="3">
    <source>
        <dbReference type="Proteomes" id="UP001476950"/>
    </source>
</evidence>
<sequence>MKSLIYGGLSALLLTTATAAMAEPATRVQAQAPLHETAMVFNFTGPMITNSGVLNSTHFIRVAVIGMSLQELMVSIPSQMERFDSVLVIDQSGKEVPSKINASKERLAITFDQPVAPGSYLQVEFKGVRMTTSSGDTLFYGITARRTGLKGEIPVGTARIQVPLKG</sequence>
<gene>
    <name evidence="2" type="ORF">NDI38_27850</name>
</gene>
<evidence type="ECO:0000313" key="2">
    <source>
        <dbReference type="EMBL" id="MEP1062193.1"/>
    </source>
</evidence>
<proteinExistence type="predicted"/>
<dbReference type="Proteomes" id="UP001476950">
    <property type="component" value="Unassembled WGS sequence"/>
</dbReference>
<name>A0ABV0KSH1_9CYAN</name>
<dbReference type="RefSeq" id="WP_190449938.1">
    <property type="nucleotide sequence ID" value="NZ_JAMPLM010000056.1"/>
</dbReference>
<protein>
    <submittedName>
        <fullName evidence="2">DUF2808 domain-containing protein</fullName>
    </submittedName>
</protein>
<evidence type="ECO:0000256" key="1">
    <source>
        <dbReference type="SAM" id="SignalP"/>
    </source>
</evidence>
<comment type="caution">
    <text evidence="2">The sequence shown here is derived from an EMBL/GenBank/DDBJ whole genome shotgun (WGS) entry which is preliminary data.</text>
</comment>
<keyword evidence="1" id="KW-0732">Signal</keyword>
<keyword evidence="3" id="KW-1185">Reference proteome</keyword>
<feature type="signal peptide" evidence="1">
    <location>
        <begin position="1"/>
        <end position="22"/>
    </location>
</feature>
<organism evidence="2 3">
    <name type="scientific">Stenomitos frigidus AS-A4</name>
    <dbReference type="NCBI Taxonomy" id="2933935"/>
    <lineage>
        <taxon>Bacteria</taxon>
        <taxon>Bacillati</taxon>
        <taxon>Cyanobacteriota</taxon>
        <taxon>Cyanophyceae</taxon>
        <taxon>Leptolyngbyales</taxon>
        <taxon>Leptolyngbyaceae</taxon>
        <taxon>Stenomitos</taxon>
    </lineage>
</organism>